<evidence type="ECO:0000256" key="2">
    <source>
        <dbReference type="ARBA" id="ARBA00022448"/>
    </source>
</evidence>
<dbReference type="GO" id="GO:0016020">
    <property type="term" value="C:membrane"/>
    <property type="evidence" value="ECO:0007669"/>
    <property type="project" value="UniProtKB-SubCell"/>
</dbReference>
<dbReference type="CDD" id="cd17380">
    <property type="entry name" value="MFS_SLC17A9_like"/>
    <property type="match status" value="1"/>
</dbReference>
<dbReference type="AlphaFoldDB" id="A0A4Z2DHV2"/>
<keyword evidence="4" id="KW-0769">Symport</keyword>
<feature type="transmembrane region" description="Helical" evidence="7">
    <location>
        <begin position="315"/>
        <end position="336"/>
    </location>
</feature>
<dbReference type="OrthoDB" id="2985014at2759"/>
<feature type="transmembrane region" description="Helical" evidence="7">
    <location>
        <begin position="410"/>
        <end position="433"/>
    </location>
</feature>
<dbReference type="FunFam" id="1.20.1250.20:FF:000003">
    <property type="entry name" value="Solute carrier family 17 member 3"/>
    <property type="match status" value="1"/>
</dbReference>
<feature type="transmembrane region" description="Helical" evidence="7">
    <location>
        <begin position="106"/>
        <end position="129"/>
    </location>
</feature>
<dbReference type="Proteomes" id="UP000311919">
    <property type="component" value="Unassembled WGS sequence"/>
</dbReference>
<dbReference type="PANTHER" id="PTHR11662">
    <property type="entry name" value="SOLUTE CARRIER FAMILY 17"/>
    <property type="match status" value="1"/>
</dbReference>
<dbReference type="GO" id="GO:0015867">
    <property type="term" value="P:ATP transport"/>
    <property type="evidence" value="ECO:0007669"/>
    <property type="project" value="TreeGrafter"/>
</dbReference>
<name>A0A4Z2DHV2_SCHJA</name>
<evidence type="ECO:0000313" key="10">
    <source>
        <dbReference type="Proteomes" id="UP000311919"/>
    </source>
</evidence>
<feature type="transmembrane region" description="Helical" evidence="7">
    <location>
        <begin position="49"/>
        <end position="68"/>
    </location>
</feature>
<dbReference type="PANTHER" id="PTHR11662:SF279">
    <property type="entry name" value="VOLTAGE-GATED PURINE NUCLEOTIDE UNIPORTER SLC17A9"/>
    <property type="match status" value="1"/>
</dbReference>
<comment type="caution">
    <text evidence="9">The sequence shown here is derived from an EMBL/GenBank/DDBJ whole genome shotgun (WGS) entry which is preliminary data.</text>
</comment>
<evidence type="ECO:0000259" key="8">
    <source>
        <dbReference type="PROSITE" id="PS50850"/>
    </source>
</evidence>
<accession>A0A4Z2DHV2</accession>
<evidence type="ECO:0000256" key="1">
    <source>
        <dbReference type="ARBA" id="ARBA00004141"/>
    </source>
</evidence>
<feature type="transmembrane region" description="Helical" evidence="7">
    <location>
        <begin position="374"/>
        <end position="398"/>
    </location>
</feature>
<feature type="transmembrane region" description="Helical" evidence="7">
    <location>
        <begin position="348"/>
        <end position="368"/>
    </location>
</feature>
<feature type="domain" description="Major facilitator superfamily (MFS) profile" evidence="8">
    <location>
        <begin position="10"/>
        <end position="465"/>
    </location>
</feature>
<dbReference type="EMBL" id="SKCS01000137">
    <property type="protein sequence ID" value="TNN16008.1"/>
    <property type="molecule type" value="Genomic_DNA"/>
</dbReference>
<gene>
    <name evidence="9" type="ORF">EWB00_000868</name>
</gene>
<evidence type="ECO:0000313" key="9">
    <source>
        <dbReference type="EMBL" id="TNN16008.1"/>
    </source>
</evidence>
<evidence type="ECO:0000256" key="7">
    <source>
        <dbReference type="SAM" id="Phobius"/>
    </source>
</evidence>
<dbReference type="InterPro" id="IPR036259">
    <property type="entry name" value="MFS_trans_sf"/>
</dbReference>
<feature type="transmembrane region" description="Helical" evidence="7">
    <location>
        <begin position="173"/>
        <end position="192"/>
    </location>
</feature>
<keyword evidence="6 7" id="KW-0472">Membrane</keyword>
<dbReference type="FunFam" id="1.20.1250.20:FF:000059">
    <property type="entry name" value="Solute carrier family 17 member 9"/>
    <property type="match status" value="1"/>
</dbReference>
<dbReference type="InterPro" id="IPR050382">
    <property type="entry name" value="MFS_Na/Anion_cotransporter"/>
</dbReference>
<keyword evidence="5 7" id="KW-1133">Transmembrane helix</keyword>
<keyword evidence="3 7" id="KW-0812">Transmembrane</keyword>
<evidence type="ECO:0000256" key="6">
    <source>
        <dbReference type="ARBA" id="ARBA00023136"/>
    </source>
</evidence>
<dbReference type="InterPro" id="IPR044777">
    <property type="entry name" value="SLC17A9-like"/>
</dbReference>
<dbReference type="PROSITE" id="PS50850">
    <property type="entry name" value="MFS"/>
    <property type="match status" value="1"/>
</dbReference>
<dbReference type="GO" id="GO:0015293">
    <property type="term" value="F:symporter activity"/>
    <property type="evidence" value="ECO:0007669"/>
    <property type="project" value="UniProtKB-KW"/>
</dbReference>
<dbReference type="Pfam" id="PF07690">
    <property type="entry name" value="MFS_1"/>
    <property type="match status" value="1"/>
</dbReference>
<evidence type="ECO:0000256" key="3">
    <source>
        <dbReference type="ARBA" id="ARBA00022692"/>
    </source>
</evidence>
<dbReference type="InterPro" id="IPR011701">
    <property type="entry name" value="MFS"/>
</dbReference>
<protein>
    <submittedName>
        <fullName evidence="9">Solute carrier family 17 member 9</fullName>
    </submittedName>
</protein>
<feature type="transmembrane region" description="Helical" evidence="7">
    <location>
        <begin position="439"/>
        <end position="460"/>
    </location>
</feature>
<dbReference type="Gene3D" id="1.20.1250.20">
    <property type="entry name" value="MFS general substrate transporter like domains"/>
    <property type="match status" value="2"/>
</dbReference>
<keyword evidence="10" id="KW-1185">Reference proteome</keyword>
<feature type="transmembrane region" description="Helical" evidence="7">
    <location>
        <begin position="141"/>
        <end position="161"/>
    </location>
</feature>
<proteinExistence type="predicted"/>
<comment type="subcellular location">
    <subcellularLocation>
        <location evidence="1">Membrane</location>
        <topology evidence="1">Multi-pass membrane protein</topology>
    </subcellularLocation>
</comment>
<evidence type="ECO:0000256" key="4">
    <source>
        <dbReference type="ARBA" id="ARBA00022847"/>
    </source>
</evidence>
<keyword evidence="2" id="KW-0813">Transport</keyword>
<sequence length="467" mass="52442">MWNQAERRKWVCLLFSGAVGLYASRAVMPIASVDIASEMNWNRKEMGFMMGVFFWGYAITQYLGGYLSDVFGGEIVIAISSLGWSVLTICFIWLPSLNFGSNNVYGLFVITRFLLGIFQGFYYPSLASLMANRVQVTDRNFTFAMINAGSHLGTILCGSLGSYLADIDGWRTPFFWIGILFLVWSFVVYLIITRQTKQLYRLDMILPRLLTNSCVVNKSVLTTRGTKSGYCIEILDIEETVEPSESKFVCVGSKNMDTNSLSSVTLRPLNWSLLFKHKPFWVMLLANFVHNNTFYIILNWCPSYFHDNYPDARSWVFNMVPWLIIFPSVLLAGALADHWMKTGMSVTIVRKMVTTVVLVGSSVFLVILSSLDNYYESLVCMAFALACLGFHCSGVLLNPQDMAPEHGGQLYGIMATVGTFPGFAGVYMVGYILETTNQWSVIFILTAIISVVGWVGYVLYGSSEILF</sequence>
<dbReference type="STRING" id="6182.A0A4Z2DHV2"/>
<feature type="transmembrane region" description="Helical" evidence="7">
    <location>
        <begin position="75"/>
        <end position="94"/>
    </location>
</feature>
<organism evidence="9 10">
    <name type="scientific">Schistosoma japonicum</name>
    <name type="common">Blood fluke</name>
    <dbReference type="NCBI Taxonomy" id="6182"/>
    <lineage>
        <taxon>Eukaryota</taxon>
        <taxon>Metazoa</taxon>
        <taxon>Spiralia</taxon>
        <taxon>Lophotrochozoa</taxon>
        <taxon>Platyhelminthes</taxon>
        <taxon>Trematoda</taxon>
        <taxon>Digenea</taxon>
        <taxon>Strigeidida</taxon>
        <taxon>Schistosomatoidea</taxon>
        <taxon>Schistosomatidae</taxon>
        <taxon>Schistosoma</taxon>
    </lineage>
</organism>
<reference evidence="9 10" key="1">
    <citation type="submission" date="2019-03" db="EMBL/GenBank/DDBJ databases">
        <title>An improved genome assembly of the fluke Schistosoma japonicum.</title>
        <authorList>
            <person name="Hu W."/>
            <person name="Luo F."/>
            <person name="Yin M."/>
            <person name="Mo X."/>
            <person name="Sun C."/>
            <person name="Wu Q."/>
            <person name="Zhu B."/>
            <person name="Xiang M."/>
            <person name="Wang J."/>
            <person name="Wang Y."/>
            <person name="Zhang T."/>
            <person name="Xu B."/>
            <person name="Zheng H."/>
            <person name="Feng Z."/>
        </authorList>
    </citation>
    <scope>NUCLEOTIDE SEQUENCE [LARGE SCALE GENOMIC DNA]</scope>
    <source>
        <strain evidence="9">HuSjv2</strain>
        <tissue evidence="9">Worms</tissue>
    </source>
</reference>
<dbReference type="SUPFAM" id="SSF103473">
    <property type="entry name" value="MFS general substrate transporter"/>
    <property type="match status" value="1"/>
</dbReference>
<dbReference type="InterPro" id="IPR020846">
    <property type="entry name" value="MFS_dom"/>
</dbReference>
<dbReference type="EMBL" id="SKCS01000137">
    <property type="protein sequence ID" value="TNN16009.1"/>
    <property type="molecule type" value="Genomic_DNA"/>
</dbReference>
<evidence type="ECO:0000256" key="5">
    <source>
        <dbReference type="ARBA" id="ARBA00022989"/>
    </source>
</evidence>